<evidence type="ECO:0000313" key="1">
    <source>
        <dbReference type="EMBL" id="MBC5660570.1"/>
    </source>
</evidence>
<comment type="caution">
    <text evidence="1">The sequence shown here is derived from an EMBL/GenBank/DDBJ whole genome shotgun (WGS) entry which is preliminary data.</text>
</comment>
<reference evidence="1" key="1">
    <citation type="submission" date="2020-08" db="EMBL/GenBank/DDBJ databases">
        <title>Genome public.</title>
        <authorList>
            <person name="Liu C."/>
            <person name="Sun Q."/>
        </authorList>
    </citation>
    <scope>NUCLEOTIDE SEQUENCE</scope>
    <source>
        <strain evidence="1">NSJ-68</strain>
    </source>
</reference>
<name>A0A923LDC6_9FIRM</name>
<gene>
    <name evidence="1" type="ORF">H8S44_12410</name>
</gene>
<dbReference type="EMBL" id="JACOOR010000007">
    <property type="protein sequence ID" value="MBC5660570.1"/>
    <property type="molecule type" value="Genomic_DNA"/>
</dbReference>
<accession>A0A923LDC6</accession>
<protein>
    <submittedName>
        <fullName evidence="1">Uncharacterized protein</fullName>
    </submittedName>
</protein>
<evidence type="ECO:0000313" key="2">
    <source>
        <dbReference type="Proteomes" id="UP000649345"/>
    </source>
</evidence>
<keyword evidence="2" id="KW-1185">Reference proteome</keyword>
<organism evidence="1 2">
    <name type="scientific">Anaerosacchariphilus hominis</name>
    <dbReference type="NCBI Taxonomy" id="2763017"/>
    <lineage>
        <taxon>Bacteria</taxon>
        <taxon>Bacillati</taxon>
        <taxon>Bacillota</taxon>
        <taxon>Clostridia</taxon>
        <taxon>Lachnospirales</taxon>
        <taxon>Lachnospiraceae</taxon>
        <taxon>Anaerosacchariphilus</taxon>
    </lineage>
</organism>
<sequence length="165" mass="19466">MNGLTYILTWLDDHFMLVFIGCLELLRMLRLQAERRREERMTPMERAEAEEVKLFQYLSILGIEASLGWQTDEIGKQVAEHCGNLKSEEYKRVSTLLEKTVYGGLSLEPYEERTVESFLEKLREEGRNGDLRTKLRLRYSCLKRKKAENPAEKAIKWLIILKRLL</sequence>
<proteinExistence type="predicted"/>
<dbReference type="RefSeq" id="WP_186873739.1">
    <property type="nucleotide sequence ID" value="NZ_JACOOR010000007.1"/>
</dbReference>
<dbReference type="Proteomes" id="UP000649345">
    <property type="component" value="Unassembled WGS sequence"/>
</dbReference>
<dbReference type="AlphaFoldDB" id="A0A923LDC6"/>